<comment type="subcellular location">
    <subcellularLocation>
        <location evidence="2">Endomembrane system</location>
    </subcellularLocation>
    <subcellularLocation>
        <location evidence="1">Membrane</location>
        <topology evidence="1">Single-pass membrane protein</topology>
    </subcellularLocation>
</comment>
<evidence type="ECO:0000256" key="6">
    <source>
        <dbReference type="ARBA" id="ARBA00022989"/>
    </source>
</evidence>
<name>A0ABU5HYE1_9HYPH</name>
<dbReference type="GO" id="GO:0016757">
    <property type="term" value="F:glycosyltransferase activity"/>
    <property type="evidence" value="ECO:0007669"/>
    <property type="project" value="UniProtKB-KW"/>
</dbReference>
<evidence type="ECO:0000313" key="9">
    <source>
        <dbReference type="EMBL" id="MDY8108151.1"/>
    </source>
</evidence>
<dbReference type="InterPro" id="IPR038578">
    <property type="entry name" value="GT29-like_sf"/>
</dbReference>
<reference evidence="9 10" key="1">
    <citation type="submission" date="2023-12" db="EMBL/GenBank/DDBJ databases">
        <title>Description of Novel Strain Fulvimarina sp. 2208YS6-2-32 isolated from Uroteuthis (Photololigo) edulis.</title>
        <authorList>
            <person name="Park J.-S."/>
        </authorList>
    </citation>
    <scope>NUCLEOTIDE SEQUENCE [LARGE SCALE GENOMIC DNA]</scope>
    <source>
        <strain evidence="9 10">2208YS6-2-32</strain>
    </source>
</reference>
<keyword evidence="4 9" id="KW-0808">Transferase</keyword>
<dbReference type="EC" id="2.4.-.-" evidence="9"/>
<sequence length="210" mass="23478">MTSRTAHTKTVWIVGNAPATVDRSAEIDGADIVVRFNNAAGFGGVNGSRTTHLFLINCGGQMREWLDDPDFSERPQVQAADCILLPIHPDKDELIDPPLTREERLDPDARNYAREAHAMLGERSDASVSILPARHFIEACRTIGQIRQERRMPAPSTGLIALHWALATCRSPIDVTGFRFDGWPGHRWEAERAFFRAMEAGGRIRIHDNE</sequence>
<keyword evidence="5" id="KW-0812">Transmembrane</keyword>
<gene>
    <name evidence="9" type="ORF">U0C82_03180</name>
</gene>
<keyword evidence="3 9" id="KW-0328">Glycosyltransferase</keyword>
<proteinExistence type="predicted"/>
<evidence type="ECO:0000256" key="5">
    <source>
        <dbReference type="ARBA" id="ARBA00022692"/>
    </source>
</evidence>
<dbReference type="Pfam" id="PF00777">
    <property type="entry name" value="Glyco_transf_29"/>
    <property type="match status" value="1"/>
</dbReference>
<dbReference type="Gene3D" id="3.90.1480.20">
    <property type="entry name" value="Glycosyl transferase family 29"/>
    <property type="match status" value="1"/>
</dbReference>
<keyword evidence="7" id="KW-0472">Membrane</keyword>
<evidence type="ECO:0000256" key="7">
    <source>
        <dbReference type="ARBA" id="ARBA00023136"/>
    </source>
</evidence>
<dbReference type="EMBL" id="JAXLPB010000001">
    <property type="protein sequence ID" value="MDY8108151.1"/>
    <property type="molecule type" value="Genomic_DNA"/>
</dbReference>
<protein>
    <submittedName>
        <fullName evidence="9">Glycosyltransferase family 29 protein</fullName>
        <ecNumber evidence="9">2.4.-.-</ecNumber>
    </submittedName>
</protein>
<keyword evidence="10" id="KW-1185">Reference proteome</keyword>
<evidence type="ECO:0000256" key="8">
    <source>
        <dbReference type="ARBA" id="ARBA00023180"/>
    </source>
</evidence>
<evidence type="ECO:0000256" key="3">
    <source>
        <dbReference type="ARBA" id="ARBA00022676"/>
    </source>
</evidence>
<comment type="caution">
    <text evidence="9">The sequence shown here is derived from an EMBL/GenBank/DDBJ whole genome shotgun (WGS) entry which is preliminary data.</text>
</comment>
<dbReference type="RefSeq" id="WP_322185598.1">
    <property type="nucleotide sequence ID" value="NZ_JAXLPB010000001.1"/>
</dbReference>
<organism evidence="9 10">
    <name type="scientific">Fulvimarina uroteuthidis</name>
    <dbReference type="NCBI Taxonomy" id="3098149"/>
    <lineage>
        <taxon>Bacteria</taxon>
        <taxon>Pseudomonadati</taxon>
        <taxon>Pseudomonadota</taxon>
        <taxon>Alphaproteobacteria</taxon>
        <taxon>Hyphomicrobiales</taxon>
        <taxon>Aurantimonadaceae</taxon>
        <taxon>Fulvimarina</taxon>
    </lineage>
</organism>
<keyword evidence="8" id="KW-0325">Glycoprotein</keyword>
<evidence type="ECO:0000256" key="4">
    <source>
        <dbReference type="ARBA" id="ARBA00022679"/>
    </source>
</evidence>
<evidence type="ECO:0000313" key="10">
    <source>
        <dbReference type="Proteomes" id="UP001294412"/>
    </source>
</evidence>
<accession>A0ABU5HYE1</accession>
<evidence type="ECO:0000256" key="1">
    <source>
        <dbReference type="ARBA" id="ARBA00004167"/>
    </source>
</evidence>
<evidence type="ECO:0000256" key="2">
    <source>
        <dbReference type="ARBA" id="ARBA00004308"/>
    </source>
</evidence>
<keyword evidence="6" id="KW-1133">Transmembrane helix</keyword>
<dbReference type="Proteomes" id="UP001294412">
    <property type="component" value="Unassembled WGS sequence"/>
</dbReference>
<dbReference type="InterPro" id="IPR001675">
    <property type="entry name" value="Glyco_trans_29"/>
</dbReference>